<dbReference type="Gene3D" id="3.30.465.10">
    <property type="match status" value="1"/>
</dbReference>
<evidence type="ECO:0000259" key="3">
    <source>
        <dbReference type="Pfam" id="PF08031"/>
    </source>
</evidence>
<name>A0A2U1LGZ6_ARTAN</name>
<dbReference type="EMBL" id="PKPP01009439">
    <property type="protein sequence ID" value="PWA48253.1"/>
    <property type="molecule type" value="Genomic_DNA"/>
</dbReference>
<reference evidence="4 5" key="1">
    <citation type="journal article" date="2018" name="Mol. Plant">
        <title>The genome of Artemisia annua provides insight into the evolution of Asteraceae family and artemisinin biosynthesis.</title>
        <authorList>
            <person name="Shen Q."/>
            <person name="Zhang L."/>
            <person name="Liao Z."/>
            <person name="Wang S."/>
            <person name="Yan T."/>
            <person name="Shi P."/>
            <person name="Liu M."/>
            <person name="Fu X."/>
            <person name="Pan Q."/>
            <person name="Wang Y."/>
            <person name="Lv Z."/>
            <person name="Lu X."/>
            <person name="Zhang F."/>
            <person name="Jiang W."/>
            <person name="Ma Y."/>
            <person name="Chen M."/>
            <person name="Hao X."/>
            <person name="Li L."/>
            <person name="Tang Y."/>
            <person name="Lv G."/>
            <person name="Zhou Y."/>
            <person name="Sun X."/>
            <person name="Brodelius P.E."/>
            <person name="Rose J.K.C."/>
            <person name="Tang K."/>
        </authorList>
    </citation>
    <scope>NUCLEOTIDE SEQUENCE [LARGE SCALE GENOMIC DNA]</scope>
    <source>
        <strain evidence="5">cv. Huhao1</strain>
        <tissue evidence="4">Leaf</tissue>
    </source>
</reference>
<dbReference type="GO" id="GO:0050660">
    <property type="term" value="F:flavin adenine dinucleotide binding"/>
    <property type="evidence" value="ECO:0007669"/>
    <property type="project" value="InterPro"/>
</dbReference>
<feature type="domain" description="Berberine/berberine-like" evidence="3">
    <location>
        <begin position="14"/>
        <end position="69"/>
    </location>
</feature>
<dbReference type="OrthoDB" id="407275at2759"/>
<dbReference type="InterPro" id="IPR012951">
    <property type="entry name" value="BBE"/>
</dbReference>
<dbReference type="InterPro" id="IPR016169">
    <property type="entry name" value="FAD-bd_PCMH_sub2"/>
</dbReference>
<keyword evidence="2" id="KW-0274">FAD</keyword>
<evidence type="ECO:0000256" key="1">
    <source>
        <dbReference type="ARBA" id="ARBA00022630"/>
    </source>
</evidence>
<dbReference type="STRING" id="35608.A0A2U1LGZ6"/>
<evidence type="ECO:0000313" key="4">
    <source>
        <dbReference type="EMBL" id="PWA48253.1"/>
    </source>
</evidence>
<dbReference type="GO" id="GO:0016491">
    <property type="term" value="F:oxidoreductase activity"/>
    <property type="evidence" value="ECO:0007669"/>
    <property type="project" value="InterPro"/>
</dbReference>
<accession>A0A2U1LGZ6</accession>
<comment type="caution">
    <text evidence="4">The sequence shown here is derived from an EMBL/GenBank/DDBJ whole genome shotgun (WGS) entry which is preliminary data.</text>
</comment>
<keyword evidence="1" id="KW-0285">Flavoprotein</keyword>
<gene>
    <name evidence="4" type="ORF">CTI12_AA492710</name>
</gene>
<protein>
    <submittedName>
        <fullName evidence="4">Berberine/berberine-like protein</fullName>
    </submittedName>
</protein>
<organism evidence="4 5">
    <name type="scientific">Artemisia annua</name>
    <name type="common">Sweet wormwood</name>
    <dbReference type="NCBI Taxonomy" id="35608"/>
    <lineage>
        <taxon>Eukaryota</taxon>
        <taxon>Viridiplantae</taxon>
        <taxon>Streptophyta</taxon>
        <taxon>Embryophyta</taxon>
        <taxon>Tracheophyta</taxon>
        <taxon>Spermatophyta</taxon>
        <taxon>Magnoliopsida</taxon>
        <taxon>eudicotyledons</taxon>
        <taxon>Gunneridae</taxon>
        <taxon>Pentapetalae</taxon>
        <taxon>asterids</taxon>
        <taxon>campanulids</taxon>
        <taxon>Asterales</taxon>
        <taxon>Asteraceae</taxon>
        <taxon>Asteroideae</taxon>
        <taxon>Anthemideae</taxon>
        <taxon>Artemisiinae</taxon>
        <taxon>Artemisia</taxon>
    </lineage>
</organism>
<evidence type="ECO:0000313" key="5">
    <source>
        <dbReference type="Proteomes" id="UP000245207"/>
    </source>
</evidence>
<dbReference type="Pfam" id="PF08031">
    <property type="entry name" value="BBE"/>
    <property type="match status" value="1"/>
</dbReference>
<sequence>MTNYVSKNPRGALLNYRDLDIGVMTGTGKNAYNSAKVYGEKYFMGNFARLVKVKTNVDPGNFFRNEQSIHMTQMLQSVEDFWRRNLTSELKKFKDLEATLQEKERQVDKSFHLEEKLRRSIEGEGVSNMHAVREEEVESCLVDMNGAAQRMGTTCWNCQSRPATMLWLAC</sequence>
<dbReference type="Proteomes" id="UP000245207">
    <property type="component" value="Unassembled WGS sequence"/>
</dbReference>
<evidence type="ECO:0000256" key="2">
    <source>
        <dbReference type="ARBA" id="ARBA00022827"/>
    </source>
</evidence>
<dbReference type="PANTHER" id="PTHR32448">
    <property type="entry name" value="OS08G0158400 PROTEIN"/>
    <property type="match status" value="1"/>
</dbReference>
<dbReference type="AlphaFoldDB" id="A0A2U1LGZ6"/>
<proteinExistence type="predicted"/>
<keyword evidence="5" id="KW-1185">Reference proteome</keyword>